<feature type="compositionally biased region" description="Basic and acidic residues" evidence="1">
    <location>
        <begin position="889"/>
        <end position="904"/>
    </location>
</feature>
<feature type="compositionally biased region" description="Acidic residues" evidence="1">
    <location>
        <begin position="800"/>
        <end position="812"/>
    </location>
</feature>
<feature type="compositionally biased region" description="Basic and acidic residues" evidence="1">
    <location>
        <begin position="730"/>
        <end position="740"/>
    </location>
</feature>
<feature type="compositionally biased region" description="Acidic residues" evidence="1">
    <location>
        <begin position="236"/>
        <end position="248"/>
    </location>
</feature>
<feature type="region of interest" description="Disordered" evidence="1">
    <location>
        <begin position="1"/>
        <end position="991"/>
    </location>
</feature>
<dbReference type="AlphaFoldDB" id="A0A226MC21"/>
<feature type="compositionally biased region" description="Basic and acidic residues" evidence="1">
    <location>
        <begin position="641"/>
        <end position="652"/>
    </location>
</feature>
<feature type="compositionally biased region" description="Acidic residues" evidence="1">
    <location>
        <begin position="344"/>
        <end position="357"/>
    </location>
</feature>
<organism evidence="2 3">
    <name type="scientific">Callipepla squamata</name>
    <name type="common">Scaled quail</name>
    <dbReference type="NCBI Taxonomy" id="9009"/>
    <lineage>
        <taxon>Eukaryota</taxon>
        <taxon>Metazoa</taxon>
        <taxon>Chordata</taxon>
        <taxon>Craniata</taxon>
        <taxon>Vertebrata</taxon>
        <taxon>Euteleostomi</taxon>
        <taxon>Archelosauria</taxon>
        <taxon>Archosauria</taxon>
        <taxon>Dinosauria</taxon>
        <taxon>Saurischia</taxon>
        <taxon>Theropoda</taxon>
        <taxon>Coelurosauria</taxon>
        <taxon>Aves</taxon>
        <taxon>Neognathae</taxon>
        <taxon>Galloanserae</taxon>
        <taxon>Galliformes</taxon>
        <taxon>Odontophoridae</taxon>
        <taxon>Callipepla</taxon>
    </lineage>
</organism>
<feature type="compositionally biased region" description="Acidic residues" evidence="1">
    <location>
        <begin position="518"/>
        <end position="529"/>
    </location>
</feature>
<name>A0A226MC21_CALSU</name>
<feature type="compositionally biased region" description="Basic residues" evidence="1">
    <location>
        <begin position="1"/>
        <end position="22"/>
    </location>
</feature>
<sequence>MKRRGGARRRQRGSVPVLRKRPPPPQSRADLEGPKKRRVGPTAAPDLWVRPRNGSGDPQDAVGSDVGRPDPKEGAQRDPERDPKRTGNEHPEAQQEQLPHPKTHRETPKVARGCGAEGAAPQRGPREGCGADGGSGAEEGGADPDAERPQILRTAPNGPKTETPNPDPKGPQSGGRHSLEVDSDTDIEGEELNPDVPHVRKQRTPHTTPKGPPVVMETPNADPKGPQIVGYQNLEADGDTDIEGEELNPDVPHLRDHTSPQSAPKCPPVVMETPNADPKGPRSGYRSLEVDSDTDVEGEELNPNIPHLRDHRTPHMTPKCPTVVMETPNPDPKGPQSRGHESLEVDSDTDVEGEELNPDVPHPENQLRNHRTPHMTPKEPTLVMETPSPDPKGPRGGGHQDPEVGSDTDIEGEELNPDVPHARNQRTPHTTPKEPTVVMETPSPDPKGPQIVGYQNLEVDSDTDIEGEELNPDVSLPKNHLRDQRMPHMTPKEPTVGMETPNADPKGLQSGGYRSLEVDSDTDVEEELNPDVPHIRNRRMPHMTPKDLTVVMETPNADPKGPQSRAQNLQVDSDTDIEGEELNPDVPHLRDQRTPHMTPRDPASVMETPSPEPKGLQSEYQDPEVGSDTDVEGEELNPDVLHPENPLRDQRSPHMTPKEPTLVMETPNADPKGPQSGGHHILEVDSDTDVEEELNPDVPHLENHLRDHTSPHITPKCPTVVTETPNPDPKGPRSEDHSLEVDSDTDIEGDQLNPNVTHPENHLRDQRSPHMTPKDPPVGMETPSPDPKGPRSGAHQDPEVGSDTEGSSDAEEVFPTPHVRILRSRIPPQNSAVGSTAMGGSATVGHADPKGAKPTPKGQRSPLDPRGDGGVGRAGLEEPDPTPGMGDDPEPHSRAEQRDVDAPKTPKAPTPNERLAAGGQCRPHGDTDGDTEEEGAVPTDTAPEWDPEEPTQCFCRPEEEEEEEEEPPRSHVAAVTAPHGDPGTVTARSEDGYEVHVTPGVRPEPEQMRDIITCSGGTFLPSMPCTYGVRDTMHLWDVVTPGRGPGGP</sequence>
<dbReference type="OrthoDB" id="552194at2759"/>
<feature type="compositionally biased region" description="Acidic residues" evidence="1">
    <location>
        <begin position="684"/>
        <end position="695"/>
    </location>
</feature>
<comment type="caution">
    <text evidence="2">The sequence shown here is derived from an EMBL/GenBank/DDBJ whole genome shotgun (WGS) entry which is preliminary data.</text>
</comment>
<accession>A0A226MC21</accession>
<evidence type="ECO:0000313" key="3">
    <source>
        <dbReference type="Proteomes" id="UP000198323"/>
    </source>
</evidence>
<feature type="compositionally biased region" description="Basic and acidic residues" evidence="1">
    <location>
        <begin position="759"/>
        <end position="768"/>
    </location>
</feature>
<feature type="compositionally biased region" description="Basic and acidic residues" evidence="1">
    <location>
        <begin position="67"/>
        <end position="93"/>
    </location>
</feature>
<reference evidence="2 3" key="1">
    <citation type="submission" date="2016-07" db="EMBL/GenBank/DDBJ databases">
        <title>Disparate Historic Effective Population Sizes Predicted by Modern Levels of Genome Diversity for the Scaled Quail (Callipepla squamata) and the Northern Bobwhite (Colinus virginianus): Inferences from First and Second Generation Draft Genome Assemblies for Sympatric New World Quail.</title>
        <authorList>
            <person name="Oldeschulte D.L."/>
            <person name="Halley Y.A."/>
            <person name="Bhattarai E.K."/>
            <person name="Brashear W.A."/>
            <person name="Hill J."/>
            <person name="Metz R.P."/>
            <person name="Johnson C.D."/>
            <person name="Rollins D."/>
            <person name="Peterson M.J."/>
            <person name="Bickhart D.M."/>
            <person name="Decker J.E."/>
            <person name="Seabury C.M."/>
        </authorList>
    </citation>
    <scope>NUCLEOTIDE SEQUENCE [LARGE SCALE GENOMIC DNA]</scope>
    <source>
        <strain evidence="2 3">Texas</strain>
        <tissue evidence="2">Leg muscle</tissue>
    </source>
</reference>
<feature type="compositionally biased region" description="Acidic residues" evidence="1">
    <location>
        <begin position="459"/>
        <end position="471"/>
    </location>
</feature>
<feature type="compositionally biased region" description="Acidic residues" evidence="1">
    <location>
        <begin position="181"/>
        <end position="193"/>
    </location>
</feature>
<dbReference type="Proteomes" id="UP000198323">
    <property type="component" value="Unassembled WGS sequence"/>
</dbReference>
<feature type="compositionally biased region" description="Acidic residues" evidence="1">
    <location>
        <begin position="404"/>
        <end position="416"/>
    </location>
</feature>
<feature type="compositionally biased region" description="Gly residues" evidence="1">
    <location>
        <begin position="130"/>
        <end position="139"/>
    </location>
</feature>
<evidence type="ECO:0000256" key="1">
    <source>
        <dbReference type="SAM" id="MobiDB-lite"/>
    </source>
</evidence>
<feature type="compositionally biased region" description="Acidic residues" evidence="1">
    <location>
        <begin position="573"/>
        <end position="583"/>
    </location>
</feature>
<proteinExistence type="predicted"/>
<feature type="compositionally biased region" description="Acidic residues" evidence="1">
    <location>
        <begin position="621"/>
        <end position="637"/>
    </location>
</feature>
<feature type="compositionally biased region" description="Acidic residues" evidence="1">
    <location>
        <begin position="290"/>
        <end position="300"/>
    </location>
</feature>
<dbReference type="Gene3D" id="3.40.50.10190">
    <property type="entry name" value="BRCT domain"/>
    <property type="match status" value="1"/>
</dbReference>
<protein>
    <submittedName>
        <fullName evidence="2">Uncharacterized protein</fullName>
    </submittedName>
</protein>
<keyword evidence="3" id="KW-1185">Reference proteome</keyword>
<feature type="compositionally biased region" description="Basic and acidic residues" evidence="1">
    <location>
        <begin position="699"/>
        <end position="710"/>
    </location>
</feature>
<dbReference type="EMBL" id="MCFN01001831">
    <property type="protein sequence ID" value="OXB52847.1"/>
    <property type="molecule type" value="Genomic_DNA"/>
</dbReference>
<evidence type="ECO:0000313" key="2">
    <source>
        <dbReference type="EMBL" id="OXB52847.1"/>
    </source>
</evidence>
<dbReference type="STRING" id="9009.A0A226MC21"/>
<gene>
    <name evidence="2" type="ORF">ASZ78_001793</name>
</gene>
<dbReference type="InterPro" id="IPR036420">
    <property type="entry name" value="BRCT_dom_sf"/>
</dbReference>